<dbReference type="EMBL" id="AJ344259">
    <property type="protein sequence ID" value="CAC87295.1"/>
    <property type="molecule type" value="Genomic_DNA"/>
</dbReference>
<keyword evidence="2" id="KW-1185">Reference proteome</keyword>
<organismHost>
    <name type="scientific">Saccharolobus islandicus</name>
    <name type="common">Sulfolobus islandicus</name>
    <dbReference type="NCBI Taxonomy" id="43080"/>
</organismHost>
<protein>
    <submittedName>
        <fullName evidence="1">Uncharacterized protein</fullName>
    </submittedName>
</protein>
<sequence>MRNMSQIEEVVKTLNKKDIKDIITKNISFLVEPQILFYAKKRNRVTGYLEVNGRHYRFELIFSKDNSVSITVGELIVFGNGDLK</sequence>
<evidence type="ECO:0000313" key="1">
    <source>
        <dbReference type="EMBL" id="CAC87295.1"/>
    </source>
</evidence>
<accession>Q8V9P8</accession>
<name>Q8V9P8_SIRV2</name>
<reference evidence="1 2" key="1">
    <citation type="journal article" date="2001" name="Virology">
        <title>Sequences and replication of genomes of the archaeal rudiviruses SIRV1 and SIRV2: relationships to the archaeal lipothrixvirus SIFV and some eukaryal viruses.</title>
        <authorList>
            <person name="Peng X."/>
            <person name="Blum H."/>
            <person name="She Q."/>
            <person name="Mallok S."/>
            <person name="Brugger K."/>
            <person name="Garrett R.A."/>
            <person name="Zillig W."/>
            <person name="Prangishvili D."/>
        </authorList>
    </citation>
    <scope>NUCLEOTIDE SEQUENCE</scope>
    <source>
        <strain evidence="1 2">HVE10/4</strain>
    </source>
</reference>
<dbReference type="RefSeq" id="NP_666554.1">
    <property type="nucleotide sequence ID" value="NC_004086.1"/>
</dbReference>
<organism evidence="1 2">
    <name type="scientific">Sulfolobus islandicus rod-shaped virus 2</name>
    <name type="common">SIRV2</name>
    <name type="synonym">Sulfolobus virus SIRV-2</name>
    <dbReference type="NCBI Taxonomy" id="157899"/>
    <lineage>
        <taxon>Viruses</taxon>
        <taxon>Adnaviria</taxon>
        <taxon>Zilligvirae</taxon>
        <taxon>Taleaviricota</taxon>
        <taxon>Tokiviricetes</taxon>
        <taxon>Ligamenvirales</taxon>
        <taxon>Rudiviridae</taxon>
        <taxon>Icerudivirus</taxon>
        <taxon>Icerudivirus hveragerdiense</taxon>
        <taxon>Icerudivirus SIRV2</taxon>
    </lineage>
</organism>
<proteinExistence type="predicted"/>
<dbReference type="GeneID" id="951443"/>
<dbReference type="Proteomes" id="UP000002271">
    <property type="component" value="Segment"/>
</dbReference>
<dbReference type="OrthoDB" id="36673at10239"/>
<evidence type="ECO:0000313" key="2">
    <source>
        <dbReference type="Proteomes" id="UP000002271"/>
    </source>
</evidence>
<dbReference type="KEGG" id="vg:951443"/>